<protein>
    <submittedName>
        <fullName evidence="2">Phosphoribosyl-dephospho-CoA transferase</fullName>
        <ecNumber evidence="2">2.7.7.66</ecNumber>
    </submittedName>
</protein>
<name>A0A2X4VZJ0_SALER</name>
<dbReference type="Proteomes" id="UP000248731">
    <property type="component" value="Chromosome 1"/>
</dbReference>
<gene>
    <name evidence="2" type="primary">mdcG_1</name>
    <name evidence="2" type="ORF">NCTC7307_00439</name>
</gene>
<dbReference type="Pfam" id="PF20866">
    <property type="entry name" value="MdcG_N"/>
    <property type="match status" value="1"/>
</dbReference>
<keyword evidence="2" id="KW-0808">Transferase</keyword>
<evidence type="ECO:0000313" key="3">
    <source>
        <dbReference type="Proteomes" id="UP000248731"/>
    </source>
</evidence>
<reference evidence="2 3" key="1">
    <citation type="submission" date="2018-06" db="EMBL/GenBank/DDBJ databases">
        <authorList>
            <consortium name="Pathogen Informatics"/>
            <person name="Doyle S."/>
        </authorList>
    </citation>
    <scope>NUCLEOTIDE SEQUENCE [LARGE SCALE GENOMIC DNA]</scope>
    <source>
        <strain evidence="2 3">NCTC7307</strain>
    </source>
</reference>
<keyword evidence="3" id="KW-1185">Reference proteome</keyword>
<dbReference type="InterPro" id="IPR048903">
    <property type="entry name" value="MdcG_N"/>
</dbReference>
<organism evidence="2 3">
    <name type="scientific">Salmonella enterica subsp. arizonae</name>
    <dbReference type="NCBI Taxonomy" id="59203"/>
    <lineage>
        <taxon>Bacteria</taxon>
        <taxon>Pseudomonadati</taxon>
        <taxon>Pseudomonadota</taxon>
        <taxon>Gammaproteobacteria</taxon>
        <taxon>Enterobacterales</taxon>
        <taxon>Enterobacteriaceae</taxon>
        <taxon>Salmonella</taxon>
    </lineage>
</organism>
<accession>A0A2X4VZJ0</accession>
<evidence type="ECO:0000313" key="2">
    <source>
        <dbReference type="EMBL" id="SQI19885.1"/>
    </source>
</evidence>
<proteinExistence type="predicted"/>
<dbReference type="AlphaFoldDB" id="A0A2X4VZJ0"/>
<dbReference type="GO" id="GO:0016779">
    <property type="term" value="F:nucleotidyltransferase activity"/>
    <property type="evidence" value="ECO:0007669"/>
    <property type="project" value="UniProtKB-KW"/>
</dbReference>
<sequence length="55" mass="6163">MNTTLRPHDLIWLNARDALDGIIESWVDDVWHSGLPVVVRRDVDAQGRVPLACAV</sequence>
<feature type="domain" description="Phosphoribosyl-dephospho-CoA transferase MdcG N-terminal" evidence="1">
    <location>
        <begin position="6"/>
        <end position="51"/>
    </location>
</feature>
<evidence type="ECO:0000259" key="1">
    <source>
        <dbReference type="Pfam" id="PF20866"/>
    </source>
</evidence>
<dbReference type="EC" id="2.7.7.66" evidence="2"/>
<dbReference type="EMBL" id="LS483466">
    <property type="protein sequence ID" value="SQI19885.1"/>
    <property type="molecule type" value="Genomic_DNA"/>
</dbReference>
<keyword evidence="2" id="KW-0548">Nucleotidyltransferase</keyword>